<sequence>MKRALPLLLAFCTFLTVSPALAQAADSKRQTYGEAMDWYREQAEAGDAKAQFYYGLALERGAQGTQGEADKARAVELYKKAAEGGFALAQYRLGVLYQIGQGVGKDLREARKWFGAASEAGLREAEFNYAIMLETGTGGSRDPEEAARLYEIAASKGVRQAFLPLGILFARGEGVDRDLVEALKWLTLADRVGAEGVQQALTAVRGATSEAEQAEAIRRADGWKMTLPE</sequence>
<dbReference type="InterPro" id="IPR006597">
    <property type="entry name" value="Sel1-like"/>
</dbReference>
<dbReference type="SMART" id="SM00671">
    <property type="entry name" value="SEL1"/>
    <property type="match status" value="4"/>
</dbReference>
<keyword evidence="1" id="KW-0732">Signal</keyword>
<dbReference type="AlphaFoldDB" id="A0A9J7AQJ1"/>
<gene>
    <name evidence="2" type="ORF">NUH88_18760</name>
</gene>
<dbReference type="RefSeq" id="WP_257768080.1">
    <property type="nucleotide sequence ID" value="NZ_CP102480.1"/>
</dbReference>
<proteinExistence type="predicted"/>
<dbReference type="Gene3D" id="1.25.40.10">
    <property type="entry name" value="Tetratricopeptide repeat domain"/>
    <property type="match status" value="1"/>
</dbReference>
<evidence type="ECO:0000313" key="3">
    <source>
        <dbReference type="Proteomes" id="UP001060336"/>
    </source>
</evidence>
<dbReference type="Pfam" id="PF08238">
    <property type="entry name" value="Sel1"/>
    <property type="match status" value="4"/>
</dbReference>
<dbReference type="PANTHER" id="PTHR11102:SF160">
    <property type="entry name" value="ERAD-ASSOCIATED E3 UBIQUITIN-PROTEIN LIGASE COMPONENT HRD3"/>
    <property type="match status" value="1"/>
</dbReference>
<accession>A0A9J7AQJ1</accession>
<dbReference type="InterPro" id="IPR050767">
    <property type="entry name" value="Sel1_AlgK"/>
</dbReference>
<name>A0A9J7AQJ1_9PROT</name>
<dbReference type="SUPFAM" id="SSF81901">
    <property type="entry name" value="HCP-like"/>
    <property type="match status" value="1"/>
</dbReference>
<feature type="chain" id="PRO_5039911821" evidence="1">
    <location>
        <begin position="23"/>
        <end position="229"/>
    </location>
</feature>
<reference evidence="2" key="1">
    <citation type="submission" date="2022-08" db="EMBL/GenBank/DDBJ databases">
        <title>Nisaea acidiphila sp. nov., isolated from a marine algal debris and emended description of the genus Nisaea Urios et al. 2008.</title>
        <authorList>
            <person name="Kwon K."/>
        </authorList>
    </citation>
    <scope>NUCLEOTIDE SEQUENCE</scope>
    <source>
        <strain evidence="2">MEBiC11861</strain>
    </source>
</reference>
<dbReference type="PANTHER" id="PTHR11102">
    <property type="entry name" value="SEL-1-LIKE PROTEIN"/>
    <property type="match status" value="1"/>
</dbReference>
<protein>
    <submittedName>
        <fullName evidence="2">Sel1 repeat family protein</fullName>
    </submittedName>
</protein>
<dbReference type="Proteomes" id="UP001060336">
    <property type="component" value="Chromosome"/>
</dbReference>
<dbReference type="KEGG" id="naci:NUH88_18760"/>
<organism evidence="2 3">
    <name type="scientific">Nisaea acidiphila</name>
    <dbReference type="NCBI Taxonomy" id="1862145"/>
    <lineage>
        <taxon>Bacteria</taxon>
        <taxon>Pseudomonadati</taxon>
        <taxon>Pseudomonadota</taxon>
        <taxon>Alphaproteobacteria</taxon>
        <taxon>Rhodospirillales</taxon>
        <taxon>Thalassobaculaceae</taxon>
        <taxon>Nisaea</taxon>
    </lineage>
</organism>
<dbReference type="InterPro" id="IPR011990">
    <property type="entry name" value="TPR-like_helical_dom_sf"/>
</dbReference>
<feature type="signal peptide" evidence="1">
    <location>
        <begin position="1"/>
        <end position="22"/>
    </location>
</feature>
<dbReference type="EMBL" id="CP102480">
    <property type="protein sequence ID" value="UUX49430.1"/>
    <property type="molecule type" value="Genomic_DNA"/>
</dbReference>
<evidence type="ECO:0000313" key="2">
    <source>
        <dbReference type="EMBL" id="UUX49430.1"/>
    </source>
</evidence>
<keyword evidence="3" id="KW-1185">Reference proteome</keyword>
<evidence type="ECO:0000256" key="1">
    <source>
        <dbReference type="SAM" id="SignalP"/>
    </source>
</evidence>